<reference evidence="2 3" key="1">
    <citation type="submission" date="2023-11" db="EMBL/GenBank/DDBJ databases">
        <title>Halocaridina rubra genome assembly.</title>
        <authorList>
            <person name="Smith C."/>
        </authorList>
    </citation>
    <scope>NUCLEOTIDE SEQUENCE [LARGE SCALE GENOMIC DNA]</scope>
    <source>
        <strain evidence="2">EP-1</strain>
        <tissue evidence="2">Whole</tissue>
    </source>
</reference>
<evidence type="ECO:0000256" key="1">
    <source>
        <dbReference type="SAM" id="SignalP"/>
    </source>
</evidence>
<accession>A0AAN8WWS3</accession>
<evidence type="ECO:0000313" key="3">
    <source>
        <dbReference type="Proteomes" id="UP001381693"/>
    </source>
</evidence>
<sequence>MVIGRQRPNFFWALFGGLLALICSCSTVSAAQGNDLLCDDNEKDDCKVNENEALAEVDEALFNLRGVLSDIASNPTRVVQHSRTQYTVPTTCDGFGGSIQGTFQDVMDRILFKLIDSIASIIGATSEERLAVLTNIFAQMRSRCAY</sequence>
<protein>
    <submittedName>
        <fullName evidence="2">Uncharacterized protein</fullName>
    </submittedName>
</protein>
<dbReference type="Proteomes" id="UP001381693">
    <property type="component" value="Unassembled WGS sequence"/>
</dbReference>
<dbReference type="PROSITE" id="PS51257">
    <property type="entry name" value="PROKAR_LIPOPROTEIN"/>
    <property type="match status" value="1"/>
</dbReference>
<keyword evidence="1" id="KW-0732">Signal</keyword>
<evidence type="ECO:0000313" key="2">
    <source>
        <dbReference type="EMBL" id="KAK7069918.1"/>
    </source>
</evidence>
<proteinExistence type="predicted"/>
<dbReference type="EMBL" id="JAXCGZ010015686">
    <property type="protein sequence ID" value="KAK7069918.1"/>
    <property type="molecule type" value="Genomic_DNA"/>
</dbReference>
<dbReference type="AlphaFoldDB" id="A0AAN8WWS3"/>
<feature type="chain" id="PRO_5043053905" evidence="1">
    <location>
        <begin position="31"/>
        <end position="146"/>
    </location>
</feature>
<organism evidence="2 3">
    <name type="scientific">Halocaridina rubra</name>
    <name type="common">Hawaiian red shrimp</name>
    <dbReference type="NCBI Taxonomy" id="373956"/>
    <lineage>
        <taxon>Eukaryota</taxon>
        <taxon>Metazoa</taxon>
        <taxon>Ecdysozoa</taxon>
        <taxon>Arthropoda</taxon>
        <taxon>Crustacea</taxon>
        <taxon>Multicrustacea</taxon>
        <taxon>Malacostraca</taxon>
        <taxon>Eumalacostraca</taxon>
        <taxon>Eucarida</taxon>
        <taxon>Decapoda</taxon>
        <taxon>Pleocyemata</taxon>
        <taxon>Caridea</taxon>
        <taxon>Atyoidea</taxon>
        <taxon>Atyidae</taxon>
        <taxon>Halocaridina</taxon>
    </lineage>
</organism>
<name>A0AAN8WWS3_HALRR</name>
<keyword evidence="3" id="KW-1185">Reference proteome</keyword>
<gene>
    <name evidence="2" type="ORF">SK128_011336</name>
</gene>
<comment type="caution">
    <text evidence="2">The sequence shown here is derived from an EMBL/GenBank/DDBJ whole genome shotgun (WGS) entry which is preliminary data.</text>
</comment>
<feature type="signal peptide" evidence="1">
    <location>
        <begin position="1"/>
        <end position="30"/>
    </location>
</feature>